<proteinExistence type="predicted"/>
<accession>A0A4Z2HUJ6</accession>
<dbReference type="EMBL" id="SRLO01000186">
    <property type="protein sequence ID" value="TNN68684.1"/>
    <property type="molecule type" value="Genomic_DNA"/>
</dbReference>
<dbReference type="AlphaFoldDB" id="A0A4Z2HUJ6"/>
<organism evidence="1 2">
    <name type="scientific">Liparis tanakae</name>
    <name type="common">Tanaka's snailfish</name>
    <dbReference type="NCBI Taxonomy" id="230148"/>
    <lineage>
        <taxon>Eukaryota</taxon>
        <taxon>Metazoa</taxon>
        <taxon>Chordata</taxon>
        <taxon>Craniata</taxon>
        <taxon>Vertebrata</taxon>
        <taxon>Euteleostomi</taxon>
        <taxon>Actinopterygii</taxon>
        <taxon>Neopterygii</taxon>
        <taxon>Teleostei</taxon>
        <taxon>Neoteleostei</taxon>
        <taxon>Acanthomorphata</taxon>
        <taxon>Eupercaria</taxon>
        <taxon>Perciformes</taxon>
        <taxon>Cottioidei</taxon>
        <taxon>Cottales</taxon>
        <taxon>Liparidae</taxon>
        <taxon>Liparis</taxon>
    </lineage>
</organism>
<evidence type="ECO:0000313" key="1">
    <source>
        <dbReference type="EMBL" id="TNN68684.1"/>
    </source>
</evidence>
<comment type="caution">
    <text evidence="1">The sequence shown here is derived from an EMBL/GenBank/DDBJ whole genome shotgun (WGS) entry which is preliminary data.</text>
</comment>
<evidence type="ECO:0000313" key="2">
    <source>
        <dbReference type="Proteomes" id="UP000314294"/>
    </source>
</evidence>
<gene>
    <name evidence="1" type="ORF">EYF80_021093</name>
</gene>
<sequence length="90" mass="10097">MSEEPIYSWELEGRWPACQAEQCGDAERCGWGSGSTITGTQHRASWYHLSVQRHSPQSRTCLKGIGLRGFKGFVFEHESVAQQKVELASL</sequence>
<protein>
    <submittedName>
        <fullName evidence="1">Uncharacterized protein</fullName>
    </submittedName>
</protein>
<reference evidence="1 2" key="1">
    <citation type="submission" date="2019-03" db="EMBL/GenBank/DDBJ databases">
        <title>First draft genome of Liparis tanakae, snailfish: a comprehensive survey of snailfish specific genes.</title>
        <authorList>
            <person name="Kim W."/>
            <person name="Song I."/>
            <person name="Jeong J.-H."/>
            <person name="Kim D."/>
            <person name="Kim S."/>
            <person name="Ryu S."/>
            <person name="Song J.Y."/>
            <person name="Lee S.K."/>
        </authorList>
    </citation>
    <scope>NUCLEOTIDE SEQUENCE [LARGE SCALE GENOMIC DNA]</scope>
    <source>
        <tissue evidence="1">Muscle</tissue>
    </source>
</reference>
<name>A0A4Z2HUJ6_9TELE</name>
<dbReference type="Proteomes" id="UP000314294">
    <property type="component" value="Unassembled WGS sequence"/>
</dbReference>
<keyword evidence="2" id="KW-1185">Reference proteome</keyword>